<dbReference type="GO" id="GO:0016462">
    <property type="term" value="F:pyrophosphatase activity"/>
    <property type="evidence" value="ECO:0007669"/>
    <property type="project" value="TreeGrafter"/>
</dbReference>
<dbReference type="EMBL" id="PGTM01000214">
    <property type="protein sequence ID" value="PJF35063.1"/>
    <property type="molecule type" value="Genomic_DNA"/>
</dbReference>
<dbReference type="InterPro" id="IPR050273">
    <property type="entry name" value="GppA/Ppx_hydrolase"/>
</dbReference>
<sequence>LREGLFYERFFNGASGMPPMFENVREASVINVAHLYHFQERHARHVAHLSLSMFDQLAALENDPERFSAADRELLWAACMLHDIGMNIDYNDHHRHSYYLILNSGLPGFTHRELALIALAAKYHRKGTPNIAEIGAVLQPGDEARLLRITALLRLAEQLDRSRDGAVSDVRLEQHEDGYLLVPISTEDISVAIWSAQLHTEIFQHAFGKPLAITYGSL</sequence>
<dbReference type="SUPFAM" id="SSF109604">
    <property type="entry name" value="HD-domain/PDEase-like"/>
    <property type="match status" value="1"/>
</dbReference>
<gene>
    <name evidence="3" type="ORF">CUN49_12465</name>
</gene>
<organism evidence="3 4">
    <name type="scientific">Candidatus Thermofonsia Clade 1 bacterium</name>
    <dbReference type="NCBI Taxonomy" id="2364210"/>
    <lineage>
        <taxon>Bacteria</taxon>
        <taxon>Bacillati</taxon>
        <taxon>Chloroflexota</taxon>
        <taxon>Candidatus Thermofontia</taxon>
        <taxon>Candidatus Thermofonsia Clade 1</taxon>
    </lineage>
</organism>
<dbReference type="Pfam" id="PF21447">
    <property type="entry name" value="Ppx-GppA_III"/>
    <property type="match status" value="1"/>
</dbReference>
<name>A0A2M8PBY8_9CHLR</name>
<feature type="non-terminal residue" evidence="3">
    <location>
        <position position="1"/>
    </location>
</feature>
<comment type="similarity">
    <text evidence="1">Belongs to the GppA/Ppx family.</text>
</comment>
<dbReference type="PANTHER" id="PTHR30005:SF0">
    <property type="entry name" value="RETROGRADE REGULATION PROTEIN 2"/>
    <property type="match status" value="1"/>
</dbReference>
<evidence type="ECO:0000313" key="4">
    <source>
        <dbReference type="Proteomes" id="UP000229681"/>
    </source>
</evidence>
<proteinExistence type="inferred from homology"/>
<dbReference type="InterPro" id="IPR048950">
    <property type="entry name" value="Ppx_GppA_C"/>
</dbReference>
<reference evidence="3 4" key="1">
    <citation type="submission" date="2017-11" db="EMBL/GenBank/DDBJ databases">
        <title>Evolution of Phototrophy in the Chloroflexi Phylum Driven by Horizontal Gene Transfer.</title>
        <authorList>
            <person name="Ward L.M."/>
            <person name="Hemp J."/>
            <person name="Shih P.M."/>
            <person name="Mcglynn S.E."/>
            <person name="Fischer W."/>
        </authorList>
    </citation>
    <scope>NUCLEOTIDE SEQUENCE [LARGE SCALE GENOMIC DNA]</scope>
    <source>
        <strain evidence="3">JP3_13</strain>
    </source>
</reference>
<dbReference type="AlphaFoldDB" id="A0A2M8PBY8"/>
<evidence type="ECO:0000256" key="1">
    <source>
        <dbReference type="ARBA" id="ARBA00007125"/>
    </source>
</evidence>
<dbReference type="Gene3D" id="1.10.3210.10">
    <property type="entry name" value="Hypothetical protein af1432"/>
    <property type="match status" value="1"/>
</dbReference>
<comment type="caution">
    <text evidence="3">The sequence shown here is derived from an EMBL/GenBank/DDBJ whole genome shotgun (WGS) entry which is preliminary data.</text>
</comment>
<dbReference type="PANTHER" id="PTHR30005">
    <property type="entry name" value="EXOPOLYPHOSPHATASE"/>
    <property type="match status" value="1"/>
</dbReference>
<evidence type="ECO:0000259" key="2">
    <source>
        <dbReference type="Pfam" id="PF21447"/>
    </source>
</evidence>
<feature type="domain" description="Ppx/GppA phosphatase C-terminal" evidence="2">
    <location>
        <begin position="24"/>
        <end position="175"/>
    </location>
</feature>
<dbReference type="Proteomes" id="UP000229681">
    <property type="component" value="Unassembled WGS sequence"/>
</dbReference>
<evidence type="ECO:0000313" key="3">
    <source>
        <dbReference type="EMBL" id="PJF35063.1"/>
    </source>
</evidence>
<protein>
    <submittedName>
        <fullName evidence="3">Ppx/GppA family phosphatase</fullName>
    </submittedName>
</protein>
<accession>A0A2M8PBY8</accession>